<evidence type="ECO:0000256" key="3">
    <source>
        <dbReference type="SAM" id="Phobius"/>
    </source>
</evidence>
<evidence type="ECO:0000259" key="4">
    <source>
        <dbReference type="Pfam" id="PF14285"/>
    </source>
</evidence>
<gene>
    <name evidence="5" type="ORF">H9704_08525</name>
</gene>
<dbReference type="Proteomes" id="UP000823910">
    <property type="component" value="Unassembled WGS sequence"/>
</dbReference>
<dbReference type="EMBL" id="DWWT01000038">
    <property type="protein sequence ID" value="HJC06183.1"/>
    <property type="molecule type" value="Genomic_DNA"/>
</dbReference>
<organism evidence="5 6">
    <name type="scientific">Candidatus Enterocloster excrementipullorum</name>
    <dbReference type="NCBI Taxonomy" id="2838559"/>
    <lineage>
        <taxon>Bacteria</taxon>
        <taxon>Bacillati</taxon>
        <taxon>Bacillota</taxon>
        <taxon>Clostridia</taxon>
        <taxon>Lachnospirales</taxon>
        <taxon>Lachnospiraceae</taxon>
        <taxon>Enterocloster</taxon>
    </lineage>
</organism>
<proteinExistence type="predicted"/>
<keyword evidence="3" id="KW-1133">Transmembrane helix</keyword>
<evidence type="ECO:0000256" key="1">
    <source>
        <dbReference type="SAM" id="Coils"/>
    </source>
</evidence>
<feature type="coiled-coil region" evidence="1">
    <location>
        <begin position="266"/>
        <end position="293"/>
    </location>
</feature>
<feature type="domain" description="DUF4367" evidence="4">
    <location>
        <begin position="148"/>
        <end position="256"/>
    </location>
</feature>
<keyword evidence="3" id="KW-0472">Membrane</keyword>
<accession>A0A9D2MZG7</accession>
<dbReference type="InterPro" id="IPR025377">
    <property type="entry name" value="DUF4367"/>
</dbReference>
<keyword evidence="3" id="KW-0812">Transmembrane</keyword>
<dbReference type="Pfam" id="PF14285">
    <property type="entry name" value="DUF4367"/>
    <property type="match status" value="1"/>
</dbReference>
<evidence type="ECO:0000256" key="2">
    <source>
        <dbReference type="SAM" id="MobiDB-lite"/>
    </source>
</evidence>
<feature type="transmembrane region" description="Helical" evidence="3">
    <location>
        <begin position="90"/>
        <end position="112"/>
    </location>
</feature>
<comment type="caution">
    <text evidence="5">The sequence shown here is derived from an EMBL/GenBank/DDBJ whole genome shotgun (WGS) entry which is preliminary data.</text>
</comment>
<sequence>MEGRDYLDDMLYRAMPRLDQAMQECLVREQENTPLFRTSGRFERNMRRLLQKAGQRDVRNREGTRLNGAGRALPGRTRTAGRTGLSGRRLLAAVIFILAMLALGLTAGAAILRRIELIHYRDEVQGADVYRFSGDKAEGAGEAMIIYPSYIPDGYAETGNVYQGSPYYELEMEWTGPEGDTIRYTMFQTMEGGRSIYLDADYDSEEQVMVNGNAWFCTYREGAYRMARLQKGDLFFLVSTEDTFPREELIKILEGIQLPEQTEAEVAAETEDSEELHARIGELERQAEEWAMEDRPFLLEGGSEDSPENEAGDREASGGGAQAAVFGNKDQAIARRDQALDFIRQRYPDYLASTEQMEEGILQSSYLRAVYGDFQTPRPEDARTEEAKYFWTGRLVGEITEFVYAGLRTQEDPMIRENLAKLGKILKDGG</sequence>
<name>A0A9D2MZG7_9FIRM</name>
<reference evidence="5" key="1">
    <citation type="journal article" date="2021" name="PeerJ">
        <title>Extensive microbial diversity within the chicken gut microbiome revealed by metagenomics and culture.</title>
        <authorList>
            <person name="Gilroy R."/>
            <person name="Ravi A."/>
            <person name="Getino M."/>
            <person name="Pursley I."/>
            <person name="Horton D.L."/>
            <person name="Alikhan N.F."/>
            <person name="Baker D."/>
            <person name="Gharbi K."/>
            <person name="Hall N."/>
            <person name="Watson M."/>
            <person name="Adriaenssens E.M."/>
            <person name="Foster-Nyarko E."/>
            <person name="Jarju S."/>
            <person name="Secka A."/>
            <person name="Antonio M."/>
            <person name="Oren A."/>
            <person name="Chaudhuri R.R."/>
            <person name="La Ragione R."/>
            <person name="Hildebrand F."/>
            <person name="Pallen M.J."/>
        </authorList>
    </citation>
    <scope>NUCLEOTIDE SEQUENCE</scope>
    <source>
        <strain evidence="5">CHK180-15479</strain>
    </source>
</reference>
<protein>
    <submittedName>
        <fullName evidence="5">DUF4367 domain-containing protein</fullName>
    </submittedName>
</protein>
<dbReference type="AlphaFoldDB" id="A0A9D2MZG7"/>
<evidence type="ECO:0000313" key="6">
    <source>
        <dbReference type="Proteomes" id="UP000823910"/>
    </source>
</evidence>
<keyword evidence="1" id="KW-0175">Coiled coil</keyword>
<reference evidence="5" key="2">
    <citation type="submission" date="2021-04" db="EMBL/GenBank/DDBJ databases">
        <authorList>
            <person name="Gilroy R."/>
        </authorList>
    </citation>
    <scope>NUCLEOTIDE SEQUENCE</scope>
    <source>
        <strain evidence="5">CHK180-15479</strain>
    </source>
</reference>
<feature type="region of interest" description="Disordered" evidence="2">
    <location>
        <begin position="298"/>
        <end position="323"/>
    </location>
</feature>
<evidence type="ECO:0000313" key="5">
    <source>
        <dbReference type="EMBL" id="HJC06183.1"/>
    </source>
</evidence>